<feature type="domain" description="Csm1 N-terminal" evidence="3">
    <location>
        <begin position="1"/>
        <end position="70"/>
    </location>
</feature>
<evidence type="ECO:0000256" key="1">
    <source>
        <dbReference type="SAM" id="Coils"/>
    </source>
</evidence>
<dbReference type="InterPro" id="IPR020981">
    <property type="entry name" value="Csm1/Pcs1_C"/>
</dbReference>
<dbReference type="RefSeq" id="XP_022627325.1">
    <property type="nucleotide sequence ID" value="XM_022773840.1"/>
</dbReference>
<dbReference type="Pfam" id="PF18504">
    <property type="entry name" value="Csm1_N"/>
    <property type="match status" value="1"/>
</dbReference>
<dbReference type="PANTHER" id="PTHR28006:SF1">
    <property type="entry name" value="MONOPOLIN COMPLEX SUBUNIT CSM1"/>
    <property type="match status" value="1"/>
</dbReference>
<dbReference type="GO" id="GO:0051455">
    <property type="term" value="P:spindle attachment to meiosis I kinetochore"/>
    <property type="evidence" value="ECO:0007669"/>
    <property type="project" value="EnsemblFungi"/>
</dbReference>
<dbReference type="Pfam" id="PF12539">
    <property type="entry name" value="Csm1"/>
    <property type="match status" value="1"/>
</dbReference>
<dbReference type="Gene3D" id="1.20.5.340">
    <property type="match status" value="1"/>
</dbReference>
<accession>A0A0C7N3D1</accession>
<name>A0A0C7N3D1_9SACH</name>
<dbReference type="Proteomes" id="UP000054304">
    <property type="component" value="Unassembled WGS sequence"/>
</dbReference>
<dbReference type="GO" id="GO:0051315">
    <property type="term" value="P:attachment of mitotic spindle microtubules to kinetochore"/>
    <property type="evidence" value="ECO:0007669"/>
    <property type="project" value="TreeGrafter"/>
</dbReference>
<dbReference type="HOGENOM" id="CLU_100702_0_0_1"/>
<evidence type="ECO:0000259" key="2">
    <source>
        <dbReference type="Pfam" id="PF12539"/>
    </source>
</evidence>
<dbReference type="GO" id="GO:0034506">
    <property type="term" value="C:chromosome, centromeric core domain"/>
    <property type="evidence" value="ECO:0007669"/>
    <property type="project" value="TreeGrafter"/>
</dbReference>
<dbReference type="GO" id="GO:0042802">
    <property type="term" value="F:identical protein binding"/>
    <property type="evidence" value="ECO:0007669"/>
    <property type="project" value="EnsemblFungi"/>
</dbReference>
<dbReference type="GO" id="GO:0051754">
    <property type="term" value="P:meiotic sister chromatid cohesion, centromeric"/>
    <property type="evidence" value="ECO:0007669"/>
    <property type="project" value="EnsemblFungi"/>
</dbReference>
<keyword evidence="5" id="KW-1185">Reference proteome</keyword>
<dbReference type="InterPro" id="IPR038608">
    <property type="entry name" value="Csm1/Pcs1_C_sf"/>
</dbReference>
<reference evidence="4 5" key="1">
    <citation type="submission" date="2014-12" db="EMBL/GenBank/DDBJ databases">
        <authorList>
            <person name="Neuveglise Cecile"/>
        </authorList>
    </citation>
    <scope>NUCLEOTIDE SEQUENCE [LARGE SCALE GENOMIC DNA]</scope>
    <source>
        <strain evidence="4 5">CBS 12615</strain>
    </source>
</reference>
<dbReference type="GO" id="GO:0034503">
    <property type="term" value="P:protein localization to nucleolar rDNA repeats"/>
    <property type="evidence" value="ECO:0007669"/>
    <property type="project" value="EnsemblFungi"/>
</dbReference>
<feature type="domain" description="Monopolin complex subunit Csm1/Pcs1 C-terminal" evidence="2">
    <location>
        <begin position="73"/>
        <end position="160"/>
    </location>
</feature>
<dbReference type="GO" id="GO:0045144">
    <property type="term" value="P:meiotic sister chromatid segregation"/>
    <property type="evidence" value="ECO:0007669"/>
    <property type="project" value="TreeGrafter"/>
</dbReference>
<dbReference type="GO" id="GO:0072686">
    <property type="term" value="C:mitotic spindle"/>
    <property type="evidence" value="ECO:0007669"/>
    <property type="project" value="TreeGrafter"/>
</dbReference>
<dbReference type="CDD" id="cd23787">
    <property type="entry name" value="RWD_CSM1"/>
    <property type="match status" value="1"/>
</dbReference>
<dbReference type="GeneID" id="34684503"/>
<dbReference type="GO" id="GO:0033551">
    <property type="term" value="C:monopolin complex"/>
    <property type="evidence" value="ECO:0007669"/>
    <property type="project" value="EnsemblFungi"/>
</dbReference>
<dbReference type="Gene3D" id="3.90.1150.80">
    <property type="match status" value="1"/>
</dbReference>
<evidence type="ECO:0000259" key="3">
    <source>
        <dbReference type="Pfam" id="PF18504"/>
    </source>
</evidence>
<evidence type="ECO:0000313" key="5">
    <source>
        <dbReference type="Proteomes" id="UP000054304"/>
    </source>
</evidence>
<keyword evidence="1" id="KW-0175">Coiled coil</keyword>
<dbReference type="PANTHER" id="PTHR28006">
    <property type="entry name" value="MONOPOLIN COMPLEX SUBUNIT CSM1"/>
    <property type="match status" value="1"/>
</dbReference>
<dbReference type="OrthoDB" id="2431049at2759"/>
<dbReference type="GO" id="GO:0005635">
    <property type="term" value="C:nuclear envelope"/>
    <property type="evidence" value="ECO:0007669"/>
    <property type="project" value="EnsemblFungi"/>
</dbReference>
<protein>
    <submittedName>
        <fullName evidence="4">LALA0S02e06480g1_1</fullName>
    </submittedName>
</protein>
<dbReference type="InterPro" id="IPR040349">
    <property type="entry name" value="Csm1/Pcs1"/>
</dbReference>
<dbReference type="InterPro" id="IPR041671">
    <property type="entry name" value="Csm1_N"/>
</dbReference>
<evidence type="ECO:0000313" key="4">
    <source>
        <dbReference type="EMBL" id="CEP61089.1"/>
    </source>
</evidence>
<sequence>MDPLVQYKASIQNRLDSADVLVSKLVHENRMLAQETENKDEEIKALKQQLESIKKRNEEDEKRANVAEEEAEIVRDLFEHLCGVRVHKSYEDDTGLWFDTSQGGKYGVMDYKLGFVRAEGETEGTEVVYVPLLKQRSADELQLLQKQLPGYLFDTLSFPLRSLSQFYMKLSKCLGKAEKASE</sequence>
<organism evidence="4 5">
    <name type="scientific">Lachancea lanzarotensis</name>
    <dbReference type="NCBI Taxonomy" id="1245769"/>
    <lineage>
        <taxon>Eukaryota</taxon>
        <taxon>Fungi</taxon>
        <taxon>Dikarya</taxon>
        <taxon>Ascomycota</taxon>
        <taxon>Saccharomycotina</taxon>
        <taxon>Saccharomycetes</taxon>
        <taxon>Saccharomycetales</taxon>
        <taxon>Saccharomycetaceae</taxon>
        <taxon>Lachancea</taxon>
    </lineage>
</organism>
<dbReference type="GO" id="GO:0070550">
    <property type="term" value="P:rDNA chromatin condensation"/>
    <property type="evidence" value="ECO:0007669"/>
    <property type="project" value="EnsemblFungi"/>
</dbReference>
<dbReference type="GO" id="GO:0005730">
    <property type="term" value="C:nucleolus"/>
    <property type="evidence" value="ECO:0007669"/>
    <property type="project" value="EnsemblFungi"/>
</dbReference>
<dbReference type="GO" id="GO:1990644">
    <property type="term" value="F:microtubule site clamp"/>
    <property type="evidence" value="ECO:0007669"/>
    <property type="project" value="TreeGrafter"/>
</dbReference>
<dbReference type="STRING" id="1245769.A0A0C7N3D1"/>
<feature type="coiled-coil region" evidence="1">
    <location>
        <begin position="29"/>
        <end position="77"/>
    </location>
</feature>
<gene>
    <name evidence="4" type="ORF">LALA0_S02e06480g</name>
</gene>
<proteinExistence type="predicted"/>
<dbReference type="AlphaFoldDB" id="A0A0C7N3D1"/>
<dbReference type="EMBL" id="LN736361">
    <property type="protein sequence ID" value="CEP61089.1"/>
    <property type="molecule type" value="Genomic_DNA"/>
</dbReference>